<feature type="transmembrane region" description="Helical" evidence="2">
    <location>
        <begin position="572"/>
        <end position="592"/>
    </location>
</feature>
<keyword evidence="2" id="KW-0812">Transmembrane</keyword>
<gene>
    <name evidence="3" type="ORF">DVH24_036096</name>
</gene>
<dbReference type="Gene3D" id="1.20.1250.20">
    <property type="entry name" value="MFS general substrate transporter like domains"/>
    <property type="match status" value="4"/>
</dbReference>
<keyword evidence="2" id="KW-1133">Transmembrane helix</keyword>
<dbReference type="AlphaFoldDB" id="A0A498IHY2"/>
<dbReference type="EMBL" id="RDQH01000338">
    <property type="protein sequence ID" value="RXH81755.1"/>
    <property type="molecule type" value="Genomic_DNA"/>
</dbReference>
<sequence>METGPLPSRSRSLEMENEPLHSSSSDTKTEPFPLEIVPPPSELLPSPSSEMGTEPLPSPSSGRKPSRLTCCAAFWPVTLTKYTMSIMTTYLTGVWNLTITHAAALINLYSGIENIMPAITTRIADCFRGSYFMLWLSRFAFICVSRCSSFVPQCIGLVHKNLFYTALLLLAIGVSTHSSSLPRFKEDQFQFTTKKHYKSCSWQQFSYVTLAFVVPAVTVYAVGYSKSWLIKFGTGALTTVVSTLIFSIGLYSYKPPSGRWSYLTGIFTGRDIDTVMVPICMIYVLLGVVSSLGPTFFMEQATDMNHYIGRLKVPDLILPALKHLVKSILKTLLKKGSPWTARFTLPGILVSSMISILCCITAAKVETRRLDTVKSHGFIDKPEETIPMSMFWLVPQFLLLGLAEQIGSESIVNLFYFPLHGEYLFSEERQSRLKYMETLANALKGVGYIGGMLSVYAVGKVKPSWFQYTLNRSQLDNYYWTLAAFSAANLGFGLLTMSTPPVLAVLTGSCSSFVPQCIGPVHKILFYTALLLLAIGESTHLSSWPQFGEDQFKTEEVFTSKTEKVYKRSCQLFSLATLLLVVPVCAVIAVGLLKSWLIKFGIGAISTVVSTLIFSSGLYSYKRPSGESSHLNGVFTIILGSGIPAVMFFIVSCMAVVPSGVIASIGNTFFMEQATDMNHYIGRPRVPTIILPAITAAKVESRRLDVVKSHGFIDKPEETIPMTMFWLLPQFLLLGLAQEIGKQSIANLCYAPLWWFFRSRSFCKYMQTVADAVSGVGYIGGMSAANLVSFFLVLLWILLQRRFLFS</sequence>
<accession>A0A498IHY2</accession>
<reference evidence="3 4" key="1">
    <citation type="submission" date="2018-10" db="EMBL/GenBank/DDBJ databases">
        <title>A high-quality apple genome assembly.</title>
        <authorList>
            <person name="Hu J."/>
        </authorList>
    </citation>
    <scope>NUCLEOTIDE SEQUENCE [LARGE SCALE GENOMIC DNA]</scope>
    <source>
        <strain evidence="4">cv. HFTH1</strain>
        <tissue evidence="3">Young leaf</tissue>
    </source>
</reference>
<feature type="transmembrane region" description="Helical" evidence="2">
    <location>
        <begin position="633"/>
        <end position="657"/>
    </location>
</feature>
<feature type="transmembrane region" description="Helical" evidence="2">
    <location>
        <begin position="439"/>
        <end position="458"/>
    </location>
</feature>
<feature type="transmembrane region" description="Helical" evidence="2">
    <location>
        <begin position="163"/>
        <end position="184"/>
    </location>
</feature>
<feature type="transmembrane region" description="Helical" evidence="2">
    <location>
        <begin position="90"/>
        <end position="110"/>
    </location>
</feature>
<feature type="transmembrane region" description="Helical" evidence="2">
    <location>
        <begin position="228"/>
        <end position="253"/>
    </location>
</feature>
<comment type="caution">
    <text evidence="3">The sequence shown here is derived from an EMBL/GenBank/DDBJ whole genome shotgun (WGS) entry which is preliminary data.</text>
</comment>
<dbReference type="STRING" id="3750.A0A498IHY2"/>
<feature type="transmembrane region" description="Helical" evidence="2">
    <location>
        <begin position="343"/>
        <end position="365"/>
    </location>
</feature>
<feature type="transmembrane region" description="Helical" evidence="2">
    <location>
        <begin position="598"/>
        <end position="621"/>
    </location>
</feature>
<dbReference type="Proteomes" id="UP000290289">
    <property type="component" value="Chromosome 12"/>
</dbReference>
<feature type="transmembrane region" description="Helical" evidence="2">
    <location>
        <begin position="274"/>
        <end position="297"/>
    </location>
</feature>
<evidence type="ECO:0000313" key="3">
    <source>
        <dbReference type="EMBL" id="RXH81755.1"/>
    </source>
</evidence>
<feature type="transmembrane region" description="Helical" evidence="2">
    <location>
        <begin position="205"/>
        <end position="222"/>
    </location>
</feature>
<evidence type="ECO:0000256" key="1">
    <source>
        <dbReference type="SAM" id="MobiDB-lite"/>
    </source>
</evidence>
<evidence type="ECO:0000313" key="4">
    <source>
        <dbReference type="Proteomes" id="UP000290289"/>
    </source>
</evidence>
<name>A0A498IHY2_MALDO</name>
<organism evidence="3 4">
    <name type="scientific">Malus domestica</name>
    <name type="common">Apple</name>
    <name type="synonym">Pyrus malus</name>
    <dbReference type="NCBI Taxonomy" id="3750"/>
    <lineage>
        <taxon>Eukaryota</taxon>
        <taxon>Viridiplantae</taxon>
        <taxon>Streptophyta</taxon>
        <taxon>Embryophyta</taxon>
        <taxon>Tracheophyta</taxon>
        <taxon>Spermatophyta</taxon>
        <taxon>Magnoliopsida</taxon>
        <taxon>eudicotyledons</taxon>
        <taxon>Gunneridae</taxon>
        <taxon>Pentapetalae</taxon>
        <taxon>rosids</taxon>
        <taxon>fabids</taxon>
        <taxon>Rosales</taxon>
        <taxon>Rosaceae</taxon>
        <taxon>Amygdaloideae</taxon>
        <taxon>Maleae</taxon>
        <taxon>Malus</taxon>
    </lineage>
</organism>
<feature type="transmembrane region" description="Helical" evidence="2">
    <location>
        <begin position="478"/>
        <end position="497"/>
    </location>
</feature>
<proteinExistence type="predicted"/>
<feature type="transmembrane region" description="Helical" evidence="2">
    <location>
        <begin position="131"/>
        <end position="151"/>
    </location>
</feature>
<keyword evidence="2" id="KW-0472">Membrane</keyword>
<keyword evidence="4" id="KW-1185">Reference proteome</keyword>
<dbReference type="InterPro" id="IPR036259">
    <property type="entry name" value="MFS_trans_sf"/>
</dbReference>
<dbReference type="PANTHER" id="PTHR11654">
    <property type="entry name" value="OLIGOPEPTIDE TRANSPORTER-RELATED"/>
    <property type="match status" value="1"/>
</dbReference>
<evidence type="ECO:0000256" key="2">
    <source>
        <dbReference type="SAM" id="Phobius"/>
    </source>
</evidence>
<feature type="region of interest" description="Disordered" evidence="1">
    <location>
        <begin position="1"/>
        <end position="65"/>
    </location>
</feature>
<feature type="transmembrane region" description="Helical" evidence="2">
    <location>
        <begin position="776"/>
        <end position="799"/>
    </location>
</feature>
<dbReference type="SUPFAM" id="SSF103473">
    <property type="entry name" value="MFS general substrate transporter"/>
    <property type="match status" value="1"/>
</dbReference>
<protein>
    <submittedName>
        <fullName evidence="3">Uncharacterized protein</fullName>
    </submittedName>
</protein>